<feature type="domain" description="ABC transporter" evidence="6">
    <location>
        <begin position="7"/>
        <end position="266"/>
    </location>
</feature>
<gene>
    <name evidence="7" type="ORF">FTV88_3007</name>
</gene>
<dbReference type="GO" id="GO:0003677">
    <property type="term" value="F:DNA binding"/>
    <property type="evidence" value="ECO:0007669"/>
    <property type="project" value="InterPro"/>
</dbReference>
<feature type="coiled-coil region" evidence="4">
    <location>
        <begin position="599"/>
        <end position="652"/>
    </location>
</feature>
<dbReference type="GO" id="GO:0005524">
    <property type="term" value="F:ATP binding"/>
    <property type="evidence" value="ECO:0007669"/>
    <property type="project" value="UniProtKB-KW"/>
</dbReference>
<keyword evidence="4" id="KW-0175">Coiled coil</keyword>
<dbReference type="SMART" id="SM00382">
    <property type="entry name" value="AAA"/>
    <property type="match status" value="2"/>
</dbReference>
<dbReference type="InterPro" id="IPR003593">
    <property type="entry name" value="AAA+_ATPase"/>
</dbReference>
<dbReference type="FunFam" id="3.40.50.300:FF:000011">
    <property type="entry name" value="Putative ABC transporter ATP-binding component"/>
    <property type="match status" value="1"/>
</dbReference>
<dbReference type="PANTHER" id="PTHR42855">
    <property type="entry name" value="ABC TRANSPORTER ATP-BINDING SUBUNIT"/>
    <property type="match status" value="1"/>
</dbReference>
<dbReference type="Pfam" id="PF00005">
    <property type="entry name" value="ABC_tran"/>
    <property type="match status" value="2"/>
</dbReference>
<keyword evidence="2" id="KW-0547">Nucleotide-binding</keyword>
<organism evidence="7 8">
    <name type="scientific">Heliorestis convoluta</name>
    <dbReference type="NCBI Taxonomy" id="356322"/>
    <lineage>
        <taxon>Bacteria</taxon>
        <taxon>Bacillati</taxon>
        <taxon>Bacillota</taxon>
        <taxon>Clostridia</taxon>
        <taxon>Eubacteriales</taxon>
        <taxon>Heliobacteriaceae</taxon>
        <taxon>Heliorestis</taxon>
    </lineage>
</organism>
<evidence type="ECO:0000256" key="1">
    <source>
        <dbReference type="ARBA" id="ARBA00022737"/>
    </source>
</evidence>
<dbReference type="AlphaFoldDB" id="A0A5Q2N6S9"/>
<dbReference type="InterPro" id="IPR027417">
    <property type="entry name" value="P-loop_NTPase"/>
</dbReference>
<dbReference type="Gene3D" id="3.40.50.300">
    <property type="entry name" value="P-loop containing nucleotide triphosphate hydrolases"/>
    <property type="match status" value="2"/>
</dbReference>
<dbReference type="PROSITE" id="PS50893">
    <property type="entry name" value="ABC_TRANSPORTER_2"/>
    <property type="match status" value="2"/>
</dbReference>
<dbReference type="InterPro" id="IPR037118">
    <property type="entry name" value="Val-tRNA_synth_C_sf"/>
</dbReference>
<dbReference type="GO" id="GO:0016887">
    <property type="term" value="F:ATP hydrolysis activity"/>
    <property type="evidence" value="ECO:0007669"/>
    <property type="project" value="InterPro"/>
</dbReference>
<protein>
    <submittedName>
        <fullName evidence="7">ABC transporter, ATP-binding protein CcmA</fullName>
    </submittedName>
</protein>
<dbReference type="InterPro" id="IPR017871">
    <property type="entry name" value="ABC_transporter-like_CS"/>
</dbReference>
<feature type="compositionally biased region" description="Basic and acidic residues" evidence="5">
    <location>
        <begin position="566"/>
        <end position="583"/>
    </location>
</feature>
<feature type="domain" description="ABC transporter" evidence="6">
    <location>
        <begin position="333"/>
        <end position="545"/>
    </location>
</feature>
<dbReference type="PROSITE" id="PS00211">
    <property type="entry name" value="ABC_TRANSPORTER_1"/>
    <property type="match status" value="2"/>
</dbReference>
<keyword evidence="3 7" id="KW-0067">ATP-binding</keyword>
<name>A0A5Q2N6S9_9FIRM</name>
<dbReference type="Gene3D" id="1.10.287.380">
    <property type="entry name" value="Valyl-tRNA synthetase, C-terminal domain"/>
    <property type="match status" value="1"/>
</dbReference>
<dbReference type="InterPro" id="IPR003439">
    <property type="entry name" value="ABC_transporter-like_ATP-bd"/>
</dbReference>
<dbReference type="Proteomes" id="UP000366051">
    <property type="component" value="Chromosome"/>
</dbReference>
<dbReference type="InterPro" id="IPR032781">
    <property type="entry name" value="ABC_tran_Xtn"/>
</dbReference>
<keyword evidence="1" id="KW-0677">Repeat</keyword>
<evidence type="ECO:0000256" key="2">
    <source>
        <dbReference type="ARBA" id="ARBA00022741"/>
    </source>
</evidence>
<dbReference type="FunFam" id="3.40.50.300:FF:000309">
    <property type="entry name" value="ABC transporter ATP-binding protein"/>
    <property type="match status" value="1"/>
</dbReference>
<dbReference type="PANTHER" id="PTHR42855:SF2">
    <property type="entry name" value="DRUG RESISTANCE ABC TRANSPORTER,ATP-BINDING PROTEIN"/>
    <property type="match status" value="1"/>
</dbReference>
<evidence type="ECO:0000313" key="7">
    <source>
        <dbReference type="EMBL" id="QGG49082.1"/>
    </source>
</evidence>
<dbReference type="InterPro" id="IPR051309">
    <property type="entry name" value="ABCF_ATPase"/>
</dbReference>
<reference evidence="8" key="1">
    <citation type="submission" date="2019-11" db="EMBL/GenBank/DDBJ databases">
        <title>Genome sequence of Heliorestis convoluta strain HH, an alkaliphilic and minimalistic phototrophic bacterium from a soda lake in Egypt.</title>
        <authorList>
            <person name="Dewey E.D."/>
            <person name="Stokes L.M."/>
            <person name="Burchell B.M."/>
            <person name="Shaffer K.N."/>
            <person name="Huntington A.M."/>
            <person name="Baker J.M."/>
            <person name="Nadendla S."/>
            <person name="Giglio M.G."/>
            <person name="Touchman J.W."/>
            <person name="Blankenship R.E."/>
            <person name="Madigan M.T."/>
            <person name="Sattley W.M."/>
        </authorList>
    </citation>
    <scope>NUCLEOTIDE SEQUENCE [LARGE SCALE GENOMIC DNA]</scope>
    <source>
        <strain evidence="8">HH</strain>
    </source>
</reference>
<sequence length="660" mass="75446">MSNKIIVQARNLALSYGSNAIFDNVSFLIHENDKIGLVGPNGAGKTSLIRVMTEEEESTEGTLHWSNGIEVGYVSQLNQVPEGQSLFQVAINELSDLLDLRVKMTELEKAMESSEAHRDPQRLEELMTLYAETVEEYEKKEGYGAEARVRSVLKGLGFTEEDFPRSVEVFSGGQKRRLALARLLLRRHDLIILDEPTNHLDLTAVEWLEEYLRDYGGAVLVISHDRYFLDKVCKRTFHLEQGKLEEYSGNYSRFLQLREDRMMARQRAYAKDQAEIAKIEAYIRRYKAGIKSKQARGRETILARRQRIEKPVERRSLKDLKFIPHIPSAEQVLVTHDLAASYPGKALFKNLNLTVRKGECVAILGRNGVGKTSLFRVLLGELQPEEGDIVFGMRVKPAYYAQEQEELQGQQTVLEALRQMRPMTEEEARTLLGQFLFRGEDVYKTVDVLSGGEKSRLIFARLFLTGANFLLLDEPTNHLDIEAKEALEEALADFEGTLMVISHDRYFLDRLADRVLELEEGAFTTYLGNYSDYRRKKEELAQAKAEAEALADEKRKKMANGPKEGAAQRKEPTKKELSEESREKKARKITNPWKREEAIGKSEKMIQELEARIQELTLLLGDEETYRDGDKAKALSQEFEEAQEALAKAYEEWESLMESL</sequence>
<dbReference type="Pfam" id="PF16326">
    <property type="entry name" value="ABC_tran_CTD"/>
    <property type="match status" value="1"/>
</dbReference>
<dbReference type="KEGG" id="hcv:FTV88_3007"/>
<dbReference type="EMBL" id="CP045875">
    <property type="protein sequence ID" value="QGG49082.1"/>
    <property type="molecule type" value="Genomic_DNA"/>
</dbReference>
<evidence type="ECO:0000256" key="5">
    <source>
        <dbReference type="SAM" id="MobiDB-lite"/>
    </source>
</evidence>
<evidence type="ECO:0000259" key="6">
    <source>
        <dbReference type="PROSITE" id="PS50893"/>
    </source>
</evidence>
<dbReference type="CDD" id="cd03221">
    <property type="entry name" value="ABCF_EF-3"/>
    <property type="match status" value="2"/>
</dbReference>
<feature type="region of interest" description="Disordered" evidence="5">
    <location>
        <begin position="549"/>
        <end position="591"/>
    </location>
</feature>
<dbReference type="Pfam" id="PF12848">
    <property type="entry name" value="ABC_tran_Xtn"/>
    <property type="match status" value="1"/>
</dbReference>
<evidence type="ECO:0000256" key="4">
    <source>
        <dbReference type="SAM" id="Coils"/>
    </source>
</evidence>
<proteinExistence type="predicted"/>
<evidence type="ECO:0000313" key="8">
    <source>
        <dbReference type="Proteomes" id="UP000366051"/>
    </source>
</evidence>
<dbReference type="SUPFAM" id="SSF52540">
    <property type="entry name" value="P-loop containing nucleoside triphosphate hydrolases"/>
    <property type="match status" value="2"/>
</dbReference>
<dbReference type="NCBIfam" id="NF000355">
    <property type="entry name" value="ribo_prot_ABC_F"/>
    <property type="match status" value="1"/>
</dbReference>
<evidence type="ECO:0000256" key="3">
    <source>
        <dbReference type="ARBA" id="ARBA00022840"/>
    </source>
</evidence>
<keyword evidence="8" id="KW-1185">Reference proteome</keyword>
<dbReference type="InterPro" id="IPR032524">
    <property type="entry name" value="ABC_tran_C"/>
</dbReference>
<accession>A0A5Q2N6S9</accession>